<evidence type="ECO:0000256" key="4">
    <source>
        <dbReference type="ARBA" id="ARBA00023136"/>
    </source>
</evidence>
<comment type="caution">
    <text evidence="7">The sequence shown here is derived from an EMBL/GenBank/DDBJ whole genome shotgun (WGS) entry which is preliminary data.</text>
</comment>
<dbReference type="PANTHER" id="PTHR23294">
    <property type="entry name" value="ET TRANSLATION PRODUCT-RELATED"/>
    <property type="match status" value="1"/>
</dbReference>
<keyword evidence="2 6" id="KW-0812">Transmembrane</keyword>
<evidence type="ECO:0000256" key="6">
    <source>
        <dbReference type="SAM" id="Phobius"/>
    </source>
</evidence>
<evidence type="ECO:0000313" key="7">
    <source>
        <dbReference type="EMBL" id="KAF6215551.1"/>
    </source>
</evidence>
<organism evidence="7 8">
    <name type="scientific">Apolygus lucorum</name>
    <name type="common">Small green plant bug</name>
    <name type="synonym">Lygocoris lucorum</name>
    <dbReference type="NCBI Taxonomy" id="248454"/>
    <lineage>
        <taxon>Eukaryota</taxon>
        <taxon>Metazoa</taxon>
        <taxon>Ecdysozoa</taxon>
        <taxon>Arthropoda</taxon>
        <taxon>Hexapoda</taxon>
        <taxon>Insecta</taxon>
        <taxon>Pterygota</taxon>
        <taxon>Neoptera</taxon>
        <taxon>Paraneoptera</taxon>
        <taxon>Hemiptera</taxon>
        <taxon>Heteroptera</taxon>
        <taxon>Panheteroptera</taxon>
        <taxon>Cimicomorpha</taxon>
        <taxon>Miridae</taxon>
        <taxon>Mirini</taxon>
        <taxon>Apolygus</taxon>
    </lineage>
</organism>
<keyword evidence="3 6" id="KW-1133">Transmembrane helix</keyword>
<evidence type="ECO:0000256" key="1">
    <source>
        <dbReference type="ARBA" id="ARBA00004141"/>
    </source>
</evidence>
<dbReference type="Pfam" id="PF05978">
    <property type="entry name" value="UNC-93"/>
    <property type="match status" value="1"/>
</dbReference>
<keyword evidence="4 6" id="KW-0472">Membrane</keyword>
<feature type="transmembrane region" description="Helical" evidence="6">
    <location>
        <begin position="82"/>
        <end position="100"/>
    </location>
</feature>
<sequence length="136" mass="15402">MMGFIKLTSQVLNTIQLGLSFFVLFGADFTITGLQKLINVSIEQDNPDYNVDGYVSMGLIYLFFGIFLISGPSVISFVGPRVAMVIGSSMMTVFFFLFYFENTWLTYFGEITLYLTLKPTPSHFTSPFFGQYSLRL</sequence>
<proteinExistence type="predicted"/>
<feature type="transmembrane region" description="Helical" evidence="6">
    <location>
        <begin position="12"/>
        <end position="34"/>
    </location>
</feature>
<evidence type="ECO:0000256" key="3">
    <source>
        <dbReference type="ARBA" id="ARBA00022989"/>
    </source>
</evidence>
<dbReference type="InterPro" id="IPR051617">
    <property type="entry name" value="UNC-93-like_regulator"/>
</dbReference>
<feature type="transmembrane region" description="Helical" evidence="6">
    <location>
        <begin position="54"/>
        <end position="75"/>
    </location>
</feature>
<name>A0A8S9Y4Q0_APOLU</name>
<dbReference type="PANTHER" id="PTHR23294:SF0">
    <property type="entry name" value="UNC93-LIKE PROTEIN MFSD11"/>
    <property type="match status" value="1"/>
</dbReference>
<reference evidence="7" key="1">
    <citation type="journal article" date="2021" name="Mol. Ecol. Resour.">
        <title>Apolygus lucorum genome provides insights into omnivorousness and mesophyll feeding.</title>
        <authorList>
            <person name="Liu Y."/>
            <person name="Liu H."/>
            <person name="Wang H."/>
            <person name="Huang T."/>
            <person name="Liu B."/>
            <person name="Yang B."/>
            <person name="Yin L."/>
            <person name="Li B."/>
            <person name="Zhang Y."/>
            <person name="Zhang S."/>
            <person name="Jiang F."/>
            <person name="Zhang X."/>
            <person name="Ren Y."/>
            <person name="Wang B."/>
            <person name="Wang S."/>
            <person name="Lu Y."/>
            <person name="Wu K."/>
            <person name="Fan W."/>
            <person name="Wang G."/>
        </authorList>
    </citation>
    <scope>NUCLEOTIDE SEQUENCE</scope>
    <source>
        <strain evidence="7">12Hb</strain>
    </source>
</reference>
<evidence type="ECO:0000256" key="2">
    <source>
        <dbReference type="ARBA" id="ARBA00022692"/>
    </source>
</evidence>
<dbReference type="Proteomes" id="UP000466442">
    <property type="component" value="Unassembled WGS sequence"/>
</dbReference>
<dbReference type="OrthoDB" id="196103at2759"/>
<accession>A0A8S9Y4Q0</accession>
<evidence type="ECO:0000256" key="5">
    <source>
        <dbReference type="ARBA" id="ARBA00023180"/>
    </source>
</evidence>
<evidence type="ECO:0000313" key="8">
    <source>
        <dbReference type="Proteomes" id="UP000466442"/>
    </source>
</evidence>
<comment type="subcellular location">
    <subcellularLocation>
        <location evidence="1">Membrane</location>
        <topology evidence="1">Multi-pass membrane protein</topology>
    </subcellularLocation>
</comment>
<dbReference type="InterPro" id="IPR010291">
    <property type="entry name" value="Ion_channel_UNC-93"/>
</dbReference>
<protein>
    <submittedName>
        <fullName evidence="7">Uncharacterized protein</fullName>
    </submittedName>
</protein>
<dbReference type="EMBL" id="WIXP02000002">
    <property type="protein sequence ID" value="KAF6215551.1"/>
    <property type="molecule type" value="Genomic_DNA"/>
</dbReference>
<dbReference type="GO" id="GO:0016020">
    <property type="term" value="C:membrane"/>
    <property type="evidence" value="ECO:0007669"/>
    <property type="project" value="UniProtKB-SubCell"/>
</dbReference>
<keyword evidence="8" id="KW-1185">Reference proteome</keyword>
<gene>
    <name evidence="7" type="ORF">GE061_010307</name>
</gene>
<dbReference type="AlphaFoldDB" id="A0A8S9Y4Q0"/>
<keyword evidence="5" id="KW-0325">Glycoprotein</keyword>